<evidence type="ECO:0000259" key="6">
    <source>
        <dbReference type="PROSITE" id="PS50885"/>
    </source>
</evidence>
<dbReference type="PROSITE" id="PS50111">
    <property type="entry name" value="CHEMOTAXIS_TRANSDUC_2"/>
    <property type="match status" value="1"/>
</dbReference>
<evidence type="ECO:0000256" key="4">
    <source>
        <dbReference type="SAM" id="MobiDB-lite"/>
    </source>
</evidence>
<organism evidence="7 8">
    <name type="scientific">Hoeflea ulvae</name>
    <dbReference type="NCBI Taxonomy" id="2983764"/>
    <lineage>
        <taxon>Bacteria</taxon>
        <taxon>Pseudomonadati</taxon>
        <taxon>Pseudomonadota</taxon>
        <taxon>Alphaproteobacteria</taxon>
        <taxon>Hyphomicrobiales</taxon>
        <taxon>Rhizobiaceae</taxon>
        <taxon>Hoeflea</taxon>
    </lineage>
</organism>
<sequence length="525" mass="56588">MGRVQARVRDAAAAEGLRARLDLTALDSDSSERLRAMRPMVEAEARIALSGFFERLQNTPEIASLFTSARQIDRLEELEVAHWSILSDGRFDNLYVDRSVILGDVRQRIGLDAGWSIGGHALVLDRVIRRLVRESRTGLFGRFSGQARSDKLADNLVDIVRAALIDIDMQVSHRLRDQARTLDRQHQDAMAQERAQVQSTLGAALARLAGGDLSARVEPGSLDQHQDMADHFNGAVSQLEILISGTAARLSDAEQLVIRLGDDIETVRAQVERHGATLDGEHENLAGVSERMRATAQTARTAETLIADARQSAEDGDRVVDDAIGAMASVQHSAEQIGKIISVIDEIAFQTNLLALNAGIEAARAGDAGRGFAVVATEVRALAQRSAGAANEIKDLVSDAKSHIGRGVELVDQTRSAISGVVTRVGKVSESVAGVGTLAQDDADHLDGSARTLRQTAELIASGGVRIAGIAESGADLQLVITELSEQIRLHREQRATGFESVEISERALKPGHRPDPLPQQRHAR</sequence>
<dbReference type="PROSITE" id="PS50885">
    <property type="entry name" value="HAMP"/>
    <property type="match status" value="1"/>
</dbReference>
<dbReference type="Proteomes" id="UP001081283">
    <property type="component" value="Unassembled WGS sequence"/>
</dbReference>
<dbReference type="InterPro" id="IPR004089">
    <property type="entry name" value="MCPsignal_dom"/>
</dbReference>
<dbReference type="SUPFAM" id="SSF46458">
    <property type="entry name" value="Globin-like"/>
    <property type="match status" value="1"/>
</dbReference>
<protein>
    <submittedName>
        <fullName evidence="7">Globin-coupled sensor protein</fullName>
    </submittedName>
</protein>
<dbReference type="PANTHER" id="PTHR43531:SF11">
    <property type="entry name" value="METHYL-ACCEPTING CHEMOTAXIS PROTEIN 3"/>
    <property type="match status" value="1"/>
</dbReference>
<dbReference type="InterPro" id="IPR044398">
    <property type="entry name" value="Globin-sensor_dom"/>
</dbReference>
<dbReference type="RefSeq" id="WP_267611445.1">
    <property type="nucleotide sequence ID" value="NZ_JAOVZQ010000001.1"/>
</dbReference>
<keyword evidence="1" id="KW-0145">Chemotaxis</keyword>
<dbReference type="SUPFAM" id="SSF58104">
    <property type="entry name" value="Methyl-accepting chemotaxis protein (MCP) signaling domain"/>
    <property type="match status" value="1"/>
</dbReference>
<keyword evidence="3" id="KW-0807">Transducer</keyword>
<dbReference type="CDD" id="cd01068">
    <property type="entry name" value="globin_sensor"/>
    <property type="match status" value="1"/>
</dbReference>
<keyword evidence="8" id="KW-1185">Reference proteome</keyword>
<name>A0ABT3YCG0_9HYPH</name>
<evidence type="ECO:0000256" key="1">
    <source>
        <dbReference type="ARBA" id="ARBA00022500"/>
    </source>
</evidence>
<reference evidence="7" key="1">
    <citation type="submission" date="2022-10" db="EMBL/GenBank/DDBJ databases">
        <title>Hoeflea sp. J2-29, isolated from marine algae.</title>
        <authorList>
            <person name="Kristyanto S."/>
            <person name="Kim J.M."/>
            <person name="Jeon C.O."/>
        </authorList>
    </citation>
    <scope>NUCLEOTIDE SEQUENCE</scope>
    <source>
        <strain evidence="7">J2-29</strain>
    </source>
</reference>
<feature type="domain" description="HAMP" evidence="6">
    <location>
        <begin position="201"/>
        <end position="244"/>
    </location>
</feature>
<feature type="region of interest" description="Disordered" evidence="4">
    <location>
        <begin position="506"/>
        <end position="525"/>
    </location>
</feature>
<dbReference type="SMART" id="SM00283">
    <property type="entry name" value="MA"/>
    <property type="match status" value="1"/>
</dbReference>
<feature type="compositionally biased region" description="Basic and acidic residues" evidence="4">
    <location>
        <begin position="506"/>
        <end position="516"/>
    </location>
</feature>
<comment type="caution">
    <text evidence="7">The sequence shown here is derived from an EMBL/GenBank/DDBJ whole genome shotgun (WGS) entry which is preliminary data.</text>
</comment>
<dbReference type="Gene3D" id="1.10.490.10">
    <property type="entry name" value="Globins"/>
    <property type="match status" value="1"/>
</dbReference>
<dbReference type="InterPro" id="IPR009050">
    <property type="entry name" value="Globin-like_sf"/>
</dbReference>
<dbReference type="Pfam" id="PF00015">
    <property type="entry name" value="MCPsignal"/>
    <property type="match status" value="1"/>
</dbReference>
<evidence type="ECO:0000313" key="8">
    <source>
        <dbReference type="Proteomes" id="UP001081283"/>
    </source>
</evidence>
<dbReference type="InterPro" id="IPR003660">
    <property type="entry name" value="HAMP_dom"/>
</dbReference>
<comment type="similarity">
    <text evidence="2">Belongs to the methyl-accepting chemotaxis (MCP) protein family.</text>
</comment>
<dbReference type="Pfam" id="PF11563">
    <property type="entry name" value="Protoglobin"/>
    <property type="match status" value="1"/>
</dbReference>
<dbReference type="InterPro" id="IPR051310">
    <property type="entry name" value="MCP_chemotaxis"/>
</dbReference>
<proteinExistence type="inferred from homology"/>
<dbReference type="PANTHER" id="PTHR43531">
    <property type="entry name" value="PROTEIN ICFG"/>
    <property type="match status" value="1"/>
</dbReference>
<evidence type="ECO:0000256" key="2">
    <source>
        <dbReference type="ARBA" id="ARBA00029447"/>
    </source>
</evidence>
<accession>A0ABT3YCG0</accession>
<evidence type="ECO:0000313" key="7">
    <source>
        <dbReference type="EMBL" id="MCY0093492.1"/>
    </source>
</evidence>
<evidence type="ECO:0000256" key="3">
    <source>
        <dbReference type="PROSITE-ProRule" id="PRU00284"/>
    </source>
</evidence>
<evidence type="ECO:0000259" key="5">
    <source>
        <dbReference type="PROSITE" id="PS50111"/>
    </source>
</evidence>
<dbReference type="InterPro" id="IPR012292">
    <property type="entry name" value="Globin/Proto"/>
</dbReference>
<dbReference type="EMBL" id="JAOVZQ010000001">
    <property type="protein sequence ID" value="MCY0093492.1"/>
    <property type="molecule type" value="Genomic_DNA"/>
</dbReference>
<dbReference type="InterPro" id="IPR039379">
    <property type="entry name" value="Protoglobin_sensor_dom"/>
</dbReference>
<dbReference type="Gene3D" id="1.10.287.950">
    <property type="entry name" value="Methyl-accepting chemotaxis protein"/>
    <property type="match status" value="1"/>
</dbReference>
<gene>
    <name evidence="7" type="ORF">OEG82_05580</name>
</gene>
<feature type="domain" description="Methyl-accepting transducer" evidence="5">
    <location>
        <begin position="249"/>
        <end position="471"/>
    </location>
</feature>